<dbReference type="PANTHER" id="PTHR34980:SF2">
    <property type="entry name" value="INNER MEMBRANE PROTEIN YHAH-RELATED"/>
    <property type="match status" value="1"/>
</dbReference>
<comment type="caution">
    <text evidence="3">The sequence shown here is derived from an EMBL/GenBank/DDBJ whole genome shotgun (WGS) entry which is preliminary data.</text>
</comment>
<feature type="region of interest" description="Disordered" evidence="1">
    <location>
        <begin position="124"/>
        <end position="145"/>
    </location>
</feature>
<dbReference type="Pfam" id="PF05656">
    <property type="entry name" value="DUF805"/>
    <property type="match status" value="1"/>
</dbReference>
<keyword evidence="2" id="KW-0472">Membrane</keyword>
<dbReference type="EMBL" id="SJKD01000003">
    <property type="protein sequence ID" value="TCC49808.1"/>
    <property type="molecule type" value="Genomic_DNA"/>
</dbReference>
<reference evidence="3 4" key="1">
    <citation type="submission" date="2019-02" db="EMBL/GenBank/DDBJ databases">
        <title>Kribbella capetownensis sp. nov. and Kribbella speibonae sp. nov., isolated from soil.</title>
        <authorList>
            <person name="Curtis S.M."/>
            <person name="Norton I."/>
            <person name="Everest G.J."/>
            <person name="Meyers P.R."/>
        </authorList>
    </citation>
    <scope>NUCLEOTIDE SEQUENCE [LARGE SCALE GENOMIC DNA]</scope>
    <source>
        <strain evidence="3 4">YM53</strain>
    </source>
</reference>
<feature type="transmembrane region" description="Helical" evidence="2">
    <location>
        <begin position="24"/>
        <end position="45"/>
    </location>
</feature>
<name>A0A4R0JX04_9ACTN</name>
<evidence type="ECO:0000313" key="4">
    <source>
        <dbReference type="Proteomes" id="UP000293342"/>
    </source>
</evidence>
<evidence type="ECO:0000313" key="3">
    <source>
        <dbReference type="EMBL" id="TCC49808.1"/>
    </source>
</evidence>
<keyword evidence="2" id="KW-1133">Transmembrane helix</keyword>
<accession>A0A4R0JX04</accession>
<organism evidence="3 4">
    <name type="scientific">Kribbella capetownensis</name>
    <dbReference type="NCBI Taxonomy" id="1572659"/>
    <lineage>
        <taxon>Bacteria</taxon>
        <taxon>Bacillati</taxon>
        <taxon>Actinomycetota</taxon>
        <taxon>Actinomycetes</taxon>
        <taxon>Propionibacteriales</taxon>
        <taxon>Kribbellaceae</taxon>
        <taxon>Kribbella</taxon>
    </lineage>
</organism>
<feature type="transmembrane region" description="Helical" evidence="2">
    <location>
        <begin position="57"/>
        <end position="77"/>
    </location>
</feature>
<dbReference type="PANTHER" id="PTHR34980">
    <property type="entry name" value="INNER MEMBRANE PROTEIN-RELATED-RELATED"/>
    <property type="match status" value="1"/>
</dbReference>
<sequence>MQWFIDVITKRYAQFSGRARRKEFWMYVLFYFIGSIIVGILDRILGLDFENGGVRSGGWLSSIYGLALLVPTIAVAVRRMHDKDRSGWWVLIWLIPCIGWIWFIIWQAQEGTIGDNRFGPDPKAAERGQGFGQPGGPAEPGYPTV</sequence>
<dbReference type="Proteomes" id="UP000293342">
    <property type="component" value="Unassembled WGS sequence"/>
</dbReference>
<dbReference type="AlphaFoldDB" id="A0A4R0JX04"/>
<dbReference type="RefSeq" id="WP_131514330.1">
    <property type="nucleotide sequence ID" value="NZ_SJKD01000003.1"/>
</dbReference>
<evidence type="ECO:0000256" key="1">
    <source>
        <dbReference type="SAM" id="MobiDB-lite"/>
    </source>
</evidence>
<protein>
    <submittedName>
        <fullName evidence="3">DUF805 domain-containing protein</fullName>
    </submittedName>
</protein>
<gene>
    <name evidence="3" type="ORF">E0H75_15925</name>
</gene>
<dbReference type="GO" id="GO:0005886">
    <property type="term" value="C:plasma membrane"/>
    <property type="evidence" value="ECO:0007669"/>
    <property type="project" value="TreeGrafter"/>
</dbReference>
<feature type="transmembrane region" description="Helical" evidence="2">
    <location>
        <begin position="89"/>
        <end position="108"/>
    </location>
</feature>
<dbReference type="OrthoDB" id="9812349at2"/>
<keyword evidence="2" id="KW-0812">Transmembrane</keyword>
<evidence type="ECO:0000256" key="2">
    <source>
        <dbReference type="SAM" id="Phobius"/>
    </source>
</evidence>
<keyword evidence="4" id="KW-1185">Reference proteome</keyword>
<dbReference type="InterPro" id="IPR008523">
    <property type="entry name" value="DUF805"/>
</dbReference>
<proteinExistence type="predicted"/>